<feature type="domain" description="Protein kinase" evidence="2">
    <location>
        <begin position="20"/>
        <end position="305"/>
    </location>
</feature>
<keyword evidence="1" id="KW-0040">ANK repeat</keyword>
<dbReference type="SMART" id="SM00220">
    <property type="entry name" value="S_TKc"/>
    <property type="match status" value="1"/>
</dbReference>
<dbReference type="Pfam" id="PF12796">
    <property type="entry name" value="Ank_2"/>
    <property type="match status" value="2"/>
</dbReference>
<keyword evidence="4" id="KW-1185">Reference proteome</keyword>
<dbReference type="PROSITE" id="PS00108">
    <property type="entry name" value="PROTEIN_KINASE_ST"/>
    <property type="match status" value="1"/>
</dbReference>
<dbReference type="GO" id="GO:0005737">
    <property type="term" value="C:cytoplasm"/>
    <property type="evidence" value="ECO:0007669"/>
    <property type="project" value="TreeGrafter"/>
</dbReference>
<organism evidence="3 4">
    <name type="scientific">Penicillium cinerascens</name>
    <dbReference type="NCBI Taxonomy" id="70096"/>
    <lineage>
        <taxon>Eukaryota</taxon>
        <taxon>Fungi</taxon>
        <taxon>Dikarya</taxon>
        <taxon>Ascomycota</taxon>
        <taxon>Pezizomycotina</taxon>
        <taxon>Eurotiomycetes</taxon>
        <taxon>Eurotiomycetidae</taxon>
        <taxon>Eurotiales</taxon>
        <taxon>Aspergillaceae</taxon>
        <taxon>Penicillium</taxon>
    </lineage>
</organism>
<dbReference type="SUPFAM" id="SSF56112">
    <property type="entry name" value="Protein kinase-like (PK-like)"/>
    <property type="match status" value="1"/>
</dbReference>
<accession>A0A9W9JIW7</accession>
<dbReference type="PANTHER" id="PTHR44167:SF24">
    <property type="entry name" value="SERINE_THREONINE-PROTEIN KINASE CHK2"/>
    <property type="match status" value="1"/>
</dbReference>
<evidence type="ECO:0000259" key="2">
    <source>
        <dbReference type="PROSITE" id="PS50011"/>
    </source>
</evidence>
<gene>
    <name evidence="3" type="ORF">N7498_006835</name>
</gene>
<dbReference type="GO" id="GO:0004674">
    <property type="term" value="F:protein serine/threonine kinase activity"/>
    <property type="evidence" value="ECO:0007669"/>
    <property type="project" value="TreeGrafter"/>
</dbReference>
<dbReference type="InterPro" id="IPR008271">
    <property type="entry name" value="Ser/Thr_kinase_AS"/>
</dbReference>
<dbReference type="RefSeq" id="XP_058306146.1">
    <property type="nucleotide sequence ID" value="XM_058453897.1"/>
</dbReference>
<comment type="caution">
    <text evidence="3">The sequence shown here is derived from an EMBL/GenBank/DDBJ whole genome shotgun (WGS) entry which is preliminary data.</text>
</comment>
<dbReference type="Gene3D" id="1.10.510.10">
    <property type="entry name" value="Transferase(Phosphotransferase) domain 1"/>
    <property type="match status" value="1"/>
</dbReference>
<dbReference type="PROSITE" id="PS50088">
    <property type="entry name" value="ANK_REPEAT"/>
    <property type="match status" value="3"/>
</dbReference>
<dbReference type="GO" id="GO:0005524">
    <property type="term" value="F:ATP binding"/>
    <property type="evidence" value="ECO:0007669"/>
    <property type="project" value="InterPro"/>
</dbReference>
<evidence type="ECO:0000256" key="1">
    <source>
        <dbReference type="PROSITE-ProRule" id="PRU00023"/>
    </source>
</evidence>
<reference evidence="3" key="1">
    <citation type="submission" date="2022-12" db="EMBL/GenBank/DDBJ databases">
        <authorList>
            <person name="Petersen C."/>
        </authorList>
    </citation>
    <scope>NUCLEOTIDE SEQUENCE</scope>
    <source>
        <strain evidence="3">IBT 15544</strain>
    </source>
</reference>
<feature type="repeat" description="ANK" evidence="1">
    <location>
        <begin position="591"/>
        <end position="625"/>
    </location>
</feature>
<dbReference type="AlphaFoldDB" id="A0A9W9JIW7"/>
<reference evidence="3" key="2">
    <citation type="journal article" date="2023" name="IMA Fungus">
        <title>Comparative genomic study of the Penicillium genus elucidates a diverse pangenome and 15 lateral gene transfer events.</title>
        <authorList>
            <person name="Petersen C."/>
            <person name="Sorensen T."/>
            <person name="Nielsen M.R."/>
            <person name="Sondergaard T.E."/>
            <person name="Sorensen J.L."/>
            <person name="Fitzpatrick D.A."/>
            <person name="Frisvad J.C."/>
            <person name="Nielsen K.L."/>
        </authorList>
    </citation>
    <scope>NUCLEOTIDE SEQUENCE</scope>
    <source>
        <strain evidence="3">IBT 15544</strain>
    </source>
</reference>
<dbReference type="PROSITE" id="PS50011">
    <property type="entry name" value="PROTEIN_KINASE_DOM"/>
    <property type="match status" value="1"/>
</dbReference>
<dbReference type="GO" id="GO:0051598">
    <property type="term" value="P:meiotic recombination checkpoint signaling"/>
    <property type="evidence" value="ECO:0007669"/>
    <property type="project" value="TreeGrafter"/>
</dbReference>
<feature type="repeat" description="ANK" evidence="1">
    <location>
        <begin position="439"/>
        <end position="471"/>
    </location>
</feature>
<name>A0A9W9JIW7_9EURO</name>
<dbReference type="GeneID" id="83181198"/>
<dbReference type="GO" id="GO:0005634">
    <property type="term" value="C:nucleus"/>
    <property type="evidence" value="ECO:0007669"/>
    <property type="project" value="TreeGrafter"/>
</dbReference>
<dbReference type="SMART" id="SM00248">
    <property type="entry name" value="ANK"/>
    <property type="match status" value="5"/>
</dbReference>
<dbReference type="OrthoDB" id="10252171at2759"/>
<dbReference type="PANTHER" id="PTHR44167">
    <property type="entry name" value="OVARIAN-SPECIFIC SERINE/THREONINE-PROTEIN KINASE LOK-RELATED"/>
    <property type="match status" value="1"/>
</dbReference>
<dbReference type="EMBL" id="JAPQKR010000014">
    <property type="protein sequence ID" value="KAJ5197718.1"/>
    <property type="molecule type" value="Genomic_DNA"/>
</dbReference>
<dbReference type="Pfam" id="PF00069">
    <property type="entry name" value="Pkinase"/>
    <property type="match status" value="1"/>
</dbReference>
<dbReference type="InterPro" id="IPR000719">
    <property type="entry name" value="Prot_kinase_dom"/>
</dbReference>
<dbReference type="InterPro" id="IPR036770">
    <property type="entry name" value="Ankyrin_rpt-contain_sf"/>
</dbReference>
<proteinExistence type="predicted"/>
<dbReference type="Gene3D" id="1.25.40.20">
    <property type="entry name" value="Ankyrin repeat-containing domain"/>
    <property type="match status" value="2"/>
</dbReference>
<sequence length="682" mass="76618">MWDQELAELLKLDITLLSNDRSREVVLKPPTGQYLKQERQVIIWTRKRDLTERVYVEESHQGELRAVKRVAWRDKTIANYRSELVVLGRLSKAASVQKKHFVDFLGWFTATLSDHVYFVMEYCRLDDISVCYPNPLPEAVTWSICEQLLEALSILHELGITHRDVKPQNVLVVEKTPIWVKLADFGISKLTQEDETELRTRIGTDGYMAPEVFGLLDDSRESSSYTSAVDIWSLGCLLYYTLTKRTPFSTFLSLQAYAKGEAAFPEQPLYEKCVCFSGRAFIQRLLLPSPEARPRASKQLLANWIMDANAKPDPPSALDPDDLVGMSAFQPLSNKNSSTKYEMGPTSLPSPPGLEMDYFSFELWNLIGNTQSLTETLEASAGIPRVYVGALKSVAEAAAEKAVKEHAEYLIEINKLPRPSTDRLRALLDEGANPNILHNGYTALHLATMNGYIEWVTILLQYGADMKIRTEKHESSVLHLAASEMCQGYYLLGSKMVKFFLDQGADPDLPNVVGRTLLHEMVRAAACHKTEPYALDLIRWHVGNLMKRGVSTEHKNLGGHTPLSYAITFRLGKMATLLLESGSRPDTVDFKGRTPLHLAVASDKVSAEFVGRLIKAGASVSQEDMQNHSPLFVAASNNVRGEVINLLLDCGADCEFEDAVVMRRIRRVKYWRKVKKGLFKSA</sequence>
<dbReference type="InterPro" id="IPR011009">
    <property type="entry name" value="Kinase-like_dom_sf"/>
</dbReference>
<feature type="repeat" description="ANK" evidence="1">
    <location>
        <begin position="626"/>
        <end position="659"/>
    </location>
</feature>
<evidence type="ECO:0000313" key="4">
    <source>
        <dbReference type="Proteomes" id="UP001150904"/>
    </source>
</evidence>
<dbReference type="PROSITE" id="PS50297">
    <property type="entry name" value="ANK_REP_REGION"/>
    <property type="match status" value="2"/>
</dbReference>
<protein>
    <recommendedName>
        <fullName evidence="2">Protein kinase domain-containing protein</fullName>
    </recommendedName>
</protein>
<dbReference type="SUPFAM" id="SSF48403">
    <property type="entry name" value="Ankyrin repeat"/>
    <property type="match status" value="1"/>
</dbReference>
<dbReference type="InterPro" id="IPR002110">
    <property type="entry name" value="Ankyrin_rpt"/>
</dbReference>
<dbReference type="Proteomes" id="UP001150904">
    <property type="component" value="Unassembled WGS sequence"/>
</dbReference>
<evidence type="ECO:0000313" key="3">
    <source>
        <dbReference type="EMBL" id="KAJ5197718.1"/>
    </source>
</evidence>